<name>A0A448X4L4_9PLAT</name>
<feature type="compositionally biased region" description="Basic and acidic residues" evidence="1">
    <location>
        <begin position="8"/>
        <end position="53"/>
    </location>
</feature>
<keyword evidence="3" id="KW-1185">Reference proteome</keyword>
<organism evidence="2 3">
    <name type="scientific">Protopolystoma xenopodis</name>
    <dbReference type="NCBI Taxonomy" id="117903"/>
    <lineage>
        <taxon>Eukaryota</taxon>
        <taxon>Metazoa</taxon>
        <taxon>Spiralia</taxon>
        <taxon>Lophotrochozoa</taxon>
        <taxon>Platyhelminthes</taxon>
        <taxon>Monogenea</taxon>
        <taxon>Polyopisthocotylea</taxon>
        <taxon>Polystomatidea</taxon>
        <taxon>Polystomatidae</taxon>
        <taxon>Protopolystoma</taxon>
    </lineage>
</organism>
<feature type="compositionally biased region" description="Basic and acidic residues" evidence="1">
    <location>
        <begin position="65"/>
        <end position="83"/>
    </location>
</feature>
<protein>
    <submittedName>
        <fullName evidence="2">Uncharacterized protein</fullName>
    </submittedName>
</protein>
<dbReference type="EMBL" id="CAAALY010091116">
    <property type="protein sequence ID" value="VEL27939.1"/>
    <property type="molecule type" value="Genomic_DNA"/>
</dbReference>
<comment type="caution">
    <text evidence="2">The sequence shown here is derived from an EMBL/GenBank/DDBJ whole genome shotgun (WGS) entry which is preliminary data.</text>
</comment>
<sequence length="121" mass="13859">MMDEEDNSGDHDSKTSSSHHGDDKDDYSYDAKEKSETSLNDMRSDEARDRNADVYDEQDISEDATGNHEEGIRPDSESDERKAGVISPIRWDIEDDEKERKKEEPKAKPKVVEAEIDKAKR</sequence>
<feature type="region of interest" description="Disordered" evidence="1">
    <location>
        <begin position="1"/>
        <end position="121"/>
    </location>
</feature>
<dbReference type="Proteomes" id="UP000784294">
    <property type="component" value="Unassembled WGS sequence"/>
</dbReference>
<reference evidence="2" key="1">
    <citation type="submission" date="2018-11" db="EMBL/GenBank/DDBJ databases">
        <authorList>
            <consortium name="Pathogen Informatics"/>
        </authorList>
    </citation>
    <scope>NUCLEOTIDE SEQUENCE</scope>
</reference>
<feature type="compositionally biased region" description="Basic and acidic residues" evidence="1">
    <location>
        <begin position="98"/>
        <end position="121"/>
    </location>
</feature>
<evidence type="ECO:0000313" key="3">
    <source>
        <dbReference type="Proteomes" id="UP000784294"/>
    </source>
</evidence>
<gene>
    <name evidence="2" type="ORF">PXEA_LOCUS21379</name>
</gene>
<dbReference type="AlphaFoldDB" id="A0A448X4L4"/>
<proteinExistence type="predicted"/>
<accession>A0A448X4L4</accession>
<evidence type="ECO:0000313" key="2">
    <source>
        <dbReference type="EMBL" id="VEL27939.1"/>
    </source>
</evidence>
<evidence type="ECO:0000256" key="1">
    <source>
        <dbReference type="SAM" id="MobiDB-lite"/>
    </source>
</evidence>